<dbReference type="CDD" id="cd01121">
    <property type="entry name" value="RadA_SMS_N"/>
    <property type="match status" value="1"/>
</dbReference>
<dbReference type="Proteomes" id="UP000885621">
    <property type="component" value="Unassembled WGS sequence"/>
</dbReference>
<dbReference type="GO" id="GO:0000725">
    <property type="term" value="P:recombinational repair"/>
    <property type="evidence" value="ECO:0007669"/>
    <property type="project" value="UniProtKB-UniRule"/>
</dbReference>
<feature type="region of interest" description="Lon-protease-like" evidence="11">
    <location>
        <begin position="351"/>
        <end position="449"/>
    </location>
</feature>
<dbReference type="FunFam" id="3.40.50.300:FF:000050">
    <property type="entry name" value="DNA repair protein RadA"/>
    <property type="match status" value="1"/>
</dbReference>
<dbReference type="EMBL" id="DSFC01000191">
    <property type="protein sequence ID" value="HEV09422.1"/>
    <property type="molecule type" value="Genomic_DNA"/>
</dbReference>
<dbReference type="PANTHER" id="PTHR32472:SF10">
    <property type="entry name" value="DNA REPAIR PROTEIN RADA-LIKE PROTEIN"/>
    <property type="match status" value="1"/>
</dbReference>
<evidence type="ECO:0000256" key="5">
    <source>
        <dbReference type="ARBA" id="ARBA00022801"/>
    </source>
</evidence>
<keyword evidence="1 11" id="KW-0479">Metal-binding</keyword>
<dbReference type="Pfam" id="PF06745">
    <property type="entry name" value="ATPase"/>
    <property type="match status" value="2"/>
</dbReference>
<evidence type="ECO:0000256" key="11">
    <source>
        <dbReference type="HAMAP-Rule" id="MF_01498"/>
    </source>
</evidence>
<feature type="short sequence motif" description="RadA KNRFG motif" evidence="11">
    <location>
        <begin position="252"/>
        <end position="256"/>
    </location>
</feature>
<evidence type="ECO:0000256" key="6">
    <source>
        <dbReference type="ARBA" id="ARBA00022833"/>
    </source>
</evidence>
<comment type="function">
    <text evidence="13">DNA-dependent ATPase involved in processing of recombination intermediates, plays a role in repairing DNA breaks. Stimulates the branch migration of RecA-mediated strand transfer reactions, allowing the 3' invading strand to extend heteroduplex DNA faster. Binds ssDNA in the presence of ADP but not other nucleotides, has ATPase activity that is stimulated by ssDNA and various branched DNA structures, but inhibited by SSB. Does not have RecA's homology-searching function.</text>
</comment>
<feature type="binding site" evidence="11">
    <location>
        <begin position="96"/>
        <end position="103"/>
    </location>
    <ligand>
        <name>ATP</name>
        <dbReference type="ChEBI" id="CHEBI:30616"/>
    </ligand>
</feature>
<dbReference type="InterPro" id="IPR004504">
    <property type="entry name" value="DNA_repair_RadA"/>
</dbReference>
<dbReference type="InterPro" id="IPR020588">
    <property type="entry name" value="RecA_ATP-bd"/>
</dbReference>
<evidence type="ECO:0000256" key="2">
    <source>
        <dbReference type="ARBA" id="ARBA00022741"/>
    </source>
</evidence>
<dbReference type="InterPro" id="IPR027417">
    <property type="entry name" value="P-loop_NTPase"/>
</dbReference>
<comment type="function">
    <text evidence="11">Plays a role in repairing double-strand DNA breaks, probably involving stabilizing or processing branched DNA or blocked replication forks.</text>
</comment>
<accession>A0A832DEM7</accession>
<dbReference type="InterPro" id="IPR003593">
    <property type="entry name" value="AAA+_ATPase"/>
</dbReference>
<evidence type="ECO:0000256" key="13">
    <source>
        <dbReference type="RuleBase" id="RU003555"/>
    </source>
</evidence>
<dbReference type="Pfam" id="PF13541">
    <property type="entry name" value="ChlI"/>
    <property type="match status" value="1"/>
</dbReference>
<evidence type="ECO:0000256" key="4">
    <source>
        <dbReference type="ARBA" id="ARBA00022771"/>
    </source>
</evidence>
<evidence type="ECO:0000256" key="3">
    <source>
        <dbReference type="ARBA" id="ARBA00022763"/>
    </source>
</evidence>
<dbReference type="Gene3D" id="3.30.230.10">
    <property type="match status" value="1"/>
</dbReference>
<evidence type="ECO:0000256" key="1">
    <source>
        <dbReference type="ARBA" id="ARBA00022723"/>
    </source>
</evidence>
<evidence type="ECO:0000256" key="10">
    <source>
        <dbReference type="ARBA" id="ARBA00023204"/>
    </source>
</evidence>
<dbReference type="InterPro" id="IPR014721">
    <property type="entry name" value="Ribsml_uS5_D2-typ_fold_subgr"/>
</dbReference>
<organism evidence="15">
    <name type="scientific">Sulfurihydrogenibium azorense</name>
    <dbReference type="NCBI Taxonomy" id="309806"/>
    <lineage>
        <taxon>Bacteria</taxon>
        <taxon>Pseudomonadati</taxon>
        <taxon>Aquificota</taxon>
        <taxon>Aquificia</taxon>
        <taxon>Aquificales</taxon>
        <taxon>Hydrogenothermaceae</taxon>
        <taxon>Sulfurihydrogenibium</taxon>
    </lineage>
</organism>
<keyword evidence="10 11" id="KW-0234">DNA repair</keyword>
<evidence type="ECO:0000256" key="9">
    <source>
        <dbReference type="ARBA" id="ARBA00023125"/>
    </source>
</evidence>
<reference evidence="15" key="1">
    <citation type="journal article" date="2020" name="mSystems">
        <title>Genome- and Community-Level Interaction Insights into Carbon Utilization and Element Cycling Functions of Hydrothermarchaeota in Hydrothermal Sediment.</title>
        <authorList>
            <person name="Zhou Z."/>
            <person name="Liu Y."/>
            <person name="Xu W."/>
            <person name="Pan J."/>
            <person name="Luo Z.H."/>
            <person name="Li M."/>
        </authorList>
    </citation>
    <scope>NUCLEOTIDE SEQUENCE [LARGE SCALE GENOMIC DNA]</scope>
    <source>
        <strain evidence="15">SpSt-1257</strain>
    </source>
</reference>
<dbReference type="SMART" id="SM00382">
    <property type="entry name" value="AAA"/>
    <property type="match status" value="1"/>
</dbReference>
<proteinExistence type="inferred from homology"/>
<dbReference type="InterPro" id="IPR041166">
    <property type="entry name" value="Rubredoxin_2"/>
</dbReference>
<dbReference type="Pfam" id="PF18073">
    <property type="entry name" value="Zn_ribbon_LapB"/>
    <property type="match status" value="1"/>
</dbReference>
<keyword evidence="7 11" id="KW-0067">ATP-binding</keyword>
<evidence type="ECO:0000256" key="8">
    <source>
        <dbReference type="ARBA" id="ARBA00023016"/>
    </source>
</evidence>
<dbReference type="SUPFAM" id="SSF54211">
    <property type="entry name" value="Ribosomal protein S5 domain 2-like"/>
    <property type="match status" value="1"/>
</dbReference>
<evidence type="ECO:0000256" key="12">
    <source>
        <dbReference type="NCBIfam" id="TIGR00416"/>
    </source>
</evidence>
<dbReference type="GO" id="GO:0008270">
    <property type="term" value="F:zinc ion binding"/>
    <property type="evidence" value="ECO:0007669"/>
    <property type="project" value="UniProtKB-KW"/>
</dbReference>
<dbReference type="HAMAP" id="MF_01498">
    <property type="entry name" value="RadA_bact"/>
    <property type="match status" value="1"/>
</dbReference>
<dbReference type="InterPro" id="IPR014774">
    <property type="entry name" value="KaiC-like_dom"/>
</dbReference>
<comment type="domain">
    <text evidence="11">The middle region has homology to RecA with ATPase motifs including the RadA KNRFG motif, while the C-terminus is homologous to Lon protease.</text>
</comment>
<feature type="domain" description="RecA family profile 1" evidence="14">
    <location>
        <begin position="67"/>
        <end position="215"/>
    </location>
</feature>
<dbReference type="PRINTS" id="PR01874">
    <property type="entry name" value="DNAREPAIRADA"/>
</dbReference>
<dbReference type="GO" id="GO:0140664">
    <property type="term" value="F:ATP-dependent DNA damage sensor activity"/>
    <property type="evidence" value="ECO:0007669"/>
    <property type="project" value="InterPro"/>
</dbReference>
<keyword evidence="8 11" id="KW-0346">Stress response</keyword>
<keyword evidence="4 13" id="KW-0863">Zinc-finger</keyword>
<dbReference type="PROSITE" id="PS50162">
    <property type="entry name" value="RECA_2"/>
    <property type="match status" value="1"/>
</dbReference>
<keyword evidence="3 11" id="KW-0227">DNA damage</keyword>
<dbReference type="GO" id="GO:0005829">
    <property type="term" value="C:cytosol"/>
    <property type="evidence" value="ECO:0007669"/>
    <property type="project" value="TreeGrafter"/>
</dbReference>
<keyword evidence="2 11" id="KW-0547">Nucleotide-binding</keyword>
<dbReference type="Gene3D" id="3.40.50.300">
    <property type="entry name" value="P-loop containing nucleotide triphosphate hydrolases"/>
    <property type="match status" value="1"/>
</dbReference>
<dbReference type="NCBIfam" id="TIGR00416">
    <property type="entry name" value="sms"/>
    <property type="match status" value="1"/>
</dbReference>
<protein>
    <recommendedName>
        <fullName evidence="11 12">DNA repair protein RadA</fullName>
    </recommendedName>
</protein>
<dbReference type="AlphaFoldDB" id="A0A832DEM7"/>
<comment type="similarity">
    <text evidence="11 13">Belongs to the RecA family. RadA subfamily.</text>
</comment>
<dbReference type="SUPFAM" id="SSF52540">
    <property type="entry name" value="P-loop containing nucleoside triphosphate hydrolases"/>
    <property type="match status" value="1"/>
</dbReference>
<keyword evidence="9 11" id="KW-0238">DNA-binding</keyword>
<keyword evidence="6 13" id="KW-0862">Zinc</keyword>
<comment type="caution">
    <text evidence="15">The sequence shown here is derived from an EMBL/GenBank/DDBJ whole genome shotgun (WGS) entry which is preliminary data.</text>
</comment>
<keyword evidence="5" id="KW-0378">Hydrolase</keyword>
<gene>
    <name evidence="11 15" type="primary">radA</name>
    <name evidence="15" type="ORF">ENO34_03355</name>
</gene>
<sequence>MKKNKLKTTYVCNECGATFPTWVGRCSVCGSYNSVVEEILQEKSTFKTYSTKEISPKPITDLKVSINTEREKTGFKSLDNALGGGLVSGQVVLVSGEPGIGKSTLLLQVASNFAKKSKVLYISAEESAYQVYLRAERLDSLNENLYVLADTNFENILSAVENLNPKLIVLDSIQTVYSQSLESPAGSVSQVKYVSGKITEISKEKGIISLIVGQITKEGSIAGPKVLEHLVDTVAQFEGERGYAYRILKILKNRFGSSGEIAVFNMTDKGMEEVLDPSAFFISEKPDNQPGSVIFPFTEGAKPILVEVQALVSKTFYPVPQRRSQGIDINKISIITAIMENQLKINLKDKDIFVNVVGGMRVDEPAVDLAVALAILSSYKNVPIPSDTAVFGEIGLTGEVRSVHFEDIRIKECKNKGIKRIIAPTKHKDSTLEIKDIRKLNQIFSLINQ</sequence>
<evidence type="ECO:0000259" key="14">
    <source>
        <dbReference type="PROSITE" id="PS50162"/>
    </source>
</evidence>
<evidence type="ECO:0000256" key="7">
    <source>
        <dbReference type="ARBA" id="ARBA00022840"/>
    </source>
</evidence>
<dbReference type="PANTHER" id="PTHR32472">
    <property type="entry name" value="DNA REPAIR PROTEIN RADA"/>
    <property type="match status" value="1"/>
</dbReference>
<dbReference type="GO" id="GO:0005524">
    <property type="term" value="F:ATP binding"/>
    <property type="evidence" value="ECO:0007669"/>
    <property type="project" value="UniProtKB-UniRule"/>
</dbReference>
<evidence type="ECO:0000313" key="15">
    <source>
        <dbReference type="EMBL" id="HEV09422.1"/>
    </source>
</evidence>
<dbReference type="GO" id="GO:0003684">
    <property type="term" value="F:damaged DNA binding"/>
    <property type="evidence" value="ECO:0007669"/>
    <property type="project" value="InterPro"/>
</dbReference>
<dbReference type="GO" id="GO:0016787">
    <property type="term" value="F:hydrolase activity"/>
    <property type="evidence" value="ECO:0007669"/>
    <property type="project" value="UniProtKB-KW"/>
</dbReference>
<dbReference type="InterPro" id="IPR020568">
    <property type="entry name" value="Ribosomal_Su5_D2-typ_SF"/>
</dbReference>
<name>A0A832DEM7_9AQUI</name>